<reference evidence="1 2" key="1">
    <citation type="journal article" date="2016" name="Mol. Biol. Evol.">
        <title>Comparative Genomics of Early-Diverging Mushroom-Forming Fungi Provides Insights into the Origins of Lignocellulose Decay Capabilities.</title>
        <authorList>
            <person name="Nagy L.G."/>
            <person name="Riley R."/>
            <person name="Tritt A."/>
            <person name="Adam C."/>
            <person name="Daum C."/>
            <person name="Floudas D."/>
            <person name="Sun H."/>
            <person name="Yadav J.S."/>
            <person name="Pangilinan J."/>
            <person name="Larsson K.H."/>
            <person name="Matsuura K."/>
            <person name="Barry K."/>
            <person name="Labutti K."/>
            <person name="Kuo R."/>
            <person name="Ohm R.A."/>
            <person name="Bhattacharya S.S."/>
            <person name="Shirouzu T."/>
            <person name="Yoshinaga Y."/>
            <person name="Martin F.M."/>
            <person name="Grigoriev I.V."/>
            <person name="Hibbett D.S."/>
        </authorList>
    </citation>
    <scope>NUCLEOTIDE SEQUENCE [LARGE SCALE GENOMIC DNA]</scope>
    <source>
        <strain evidence="1 2">93-53</strain>
    </source>
</reference>
<proteinExistence type="predicted"/>
<sequence>MVHNHAPPRHPYSPYEATFRCEVQINIALKVCGHSSTASFMSASRNCSCYRILRRQQGGGGNKD</sequence>
<evidence type="ECO:0000313" key="2">
    <source>
        <dbReference type="Proteomes" id="UP000076871"/>
    </source>
</evidence>
<name>A0A165HHX2_9APHY</name>
<gene>
    <name evidence="1" type="ORF">LAESUDRAFT_150804</name>
</gene>
<protein>
    <submittedName>
        <fullName evidence="1">Uncharacterized protein</fullName>
    </submittedName>
</protein>
<dbReference type="EMBL" id="KV427606">
    <property type="protein sequence ID" value="KZT11754.1"/>
    <property type="molecule type" value="Genomic_DNA"/>
</dbReference>
<dbReference type="InParanoid" id="A0A165HHX2"/>
<dbReference type="RefSeq" id="XP_040769402.1">
    <property type="nucleotide sequence ID" value="XM_040901364.1"/>
</dbReference>
<evidence type="ECO:0000313" key="1">
    <source>
        <dbReference type="EMBL" id="KZT11754.1"/>
    </source>
</evidence>
<dbReference type="Proteomes" id="UP000076871">
    <property type="component" value="Unassembled WGS sequence"/>
</dbReference>
<dbReference type="GeneID" id="63818396"/>
<dbReference type="AlphaFoldDB" id="A0A165HHX2"/>
<keyword evidence="2" id="KW-1185">Reference proteome</keyword>
<accession>A0A165HHX2</accession>
<organism evidence="1 2">
    <name type="scientific">Laetiporus sulphureus 93-53</name>
    <dbReference type="NCBI Taxonomy" id="1314785"/>
    <lineage>
        <taxon>Eukaryota</taxon>
        <taxon>Fungi</taxon>
        <taxon>Dikarya</taxon>
        <taxon>Basidiomycota</taxon>
        <taxon>Agaricomycotina</taxon>
        <taxon>Agaricomycetes</taxon>
        <taxon>Polyporales</taxon>
        <taxon>Laetiporus</taxon>
    </lineage>
</organism>